<dbReference type="InterPro" id="IPR000555">
    <property type="entry name" value="JAMM/MPN+_dom"/>
</dbReference>
<dbReference type="SUPFAM" id="SSF102712">
    <property type="entry name" value="JAB1/MPN domain"/>
    <property type="match status" value="1"/>
</dbReference>
<evidence type="ECO:0000259" key="6">
    <source>
        <dbReference type="PROSITE" id="PS50249"/>
    </source>
</evidence>
<evidence type="ECO:0000256" key="3">
    <source>
        <dbReference type="ARBA" id="ARBA00022801"/>
    </source>
</evidence>
<feature type="domain" description="MPN" evidence="6">
    <location>
        <begin position="2"/>
        <end position="136"/>
    </location>
</feature>
<dbReference type="GO" id="GO:0008235">
    <property type="term" value="F:metalloexopeptidase activity"/>
    <property type="evidence" value="ECO:0007669"/>
    <property type="project" value="TreeGrafter"/>
</dbReference>
<organism evidence="7 8">
    <name type="scientific">Iamia majanohamensis</name>
    <dbReference type="NCBI Taxonomy" id="467976"/>
    <lineage>
        <taxon>Bacteria</taxon>
        <taxon>Bacillati</taxon>
        <taxon>Actinomycetota</taxon>
        <taxon>Acidimicrobiia</taxon>
        <taxon>Acidimicrobiales</taxon>
        <taxon>Iamiaceae</taxon>
        <taxon>Iamia</taxon>
    </lineage>
</organism>
<evidence type="ECO:0000256" key="2">
    <source>
        <dbReference type="ARBA" id="ARBA00022723"/>
    </source>
</evidence>
<dbReference type="CDD" id="cd08070">
    <property type="entry name" value="MPN_like"/>
    <property type="match status" value="1"/>
</dbReference>
<reference evidence="7" key="1">
    <citation type="submission" date="2023-01" db="EMBL/GenBank/DDBJ databases">
        <title>The diversity of Class Acidimicrobiia in South China Sea sediment environments and the proposal of Iamia marina sp. nov., a novel species of the genus Iamia.</title>
        <authorList>
            <person name="He Y."/>
            <person name="Tian X."/>
        </authorList>
    </citation>
    <scope>NUCLEOTIDE SEQUENCE</scope>
    <source>
        <strain evidence="7">DSM 19957</strain>
    </source>
</reference>
<keyword evidence="1" id="KW-0645">Protease</keyword>
<gene>
    <name evidence="7" type="ORF">PO878_08425</name>
</gene>
<keyword evidence="4" id="KW-0862">Zinc</keyword>
<evidence type="ECO:0000313" key="7">
    <source>
        <dbReference type="EMBL" id="WCO68749.1"/>
    </source>
</evidence>
<dbReference type="PANTHER" id="PTHR34858:SF1">
    <property type="entry name" value="CYSO-CYSTEINE PEPTIDASE"/>
    <property type="match status" value="1"/>
</dbReference>
<keyword evidence="3" id="KW-0378">Hydrolase</keyword>
<dbReference type="InterPro" id="IPR051929">
    <property type="entry name" value="VirAsm_ModProt"/>
</dbReference>
<dbReference type="Gene3D" id="3.40.140.10">
    <property type="entry name" value="Cytidine Deaminase, domain 2"/>
    <property type="match status" value="1"/>
</dbReference>
<evidence type="ECO:0000256" key="1">
    <source>
        <dbReference type="ARBA" id="ARBA00022670"/>
    </source>
</evidence>
<dbReference type="InterPro" id="IPR028090">
    <property type="entry name" value="JAB_dom_prok"/>
</dbReference>
<dbReference type="GO" id="GO:0008270">
    <property type="term" value="F:zinc ion binding"/>
    <property type="evidence" value="ECO:0007669"/>
    <property type="project" value="TreeGrafter"/>
</dbReference>
<keyword evidence="5" id="KW-0482">Metalloprotease</keyword>
<dbReference type="Proteomes" id="UP001216390">
    <property type="component" value="Chromosome"/>
</dbReference>
<dbReference type="KEGG" id="ima:PO878_08425"/>
<evidence type="ECO:0000313" key="8">
    <source>
        <dbReference type="Proteomes" id="UP001216390"/>
    </source>
</evidence>
<protein>
    <submittedName>
        <fullName evidence="7">M67 family metallopeptidase</fullName>
    </submittedName>
</protein>
<dbReference type="PROSITE" id="PS50249">
    <property type="entry name" value="MPN"/>
    <property type="match status" value="1"/>
</dbReference>
<dbReference type="SMART" id="SM00232">
    <property type="entry name" value="JAB_MPN"/>
    <property type="match status" value="1"/>
</dbReference>
<proteinExistence type="predicted"/>
<evidence type="ECO:0000256" key="5">
    <source>
        <dbReference type="ARBA" id="ARBA00023049"/>
    </source>
</evidence>
<dbReference type="EMBL" id="CP116942">
    <property type="protein sequence ID" value="WCO68749.1"/>
    <property type="molecule type" value="Genomic_DNA"/>
</dbReference>
<dbReference type="AlphaFoldDB" id="A0AAE9Y8D9"/>
<dbReference type="RefSeq" id="WP_272738265.1">
    <property type="nucleotide sequence ID" value="NZ_CP116942.1"/>
</dbReference>
<keyword evidence="8" id="KW-1185">Reference proteome</keyword>
<dbReference type="InterPro" id="IPR037518">
    <property type="entry name" value="MPN"/>
</dbReference>
<sequence>MLHLDPAARDLLVAHALGGYPDEACGLLGGRVLEGLDPDGLPRATVEAFVPTRNHDASSRTYTIGPEGFLAADRQLDPLGLDQVGVAHSHTHSEAWPSETDVDKADNPLLEGWHYVIVSLRDPSPVLRSFLLAGRRVREEEVVLGRSGA</sequence>
<dbReference type="Pfam" id="PF14464">
    <property type="entry name" value="Prok-JAB"/>
    <property type="match status" value="1"/>
</dbReference>
<dbReference type="PANTHER" id="PTHR34858">
    <property type="entry name" value="CYSO-CYSTEINE PEPTIDASE"/>
    <property type="match status" value="1"/>
</dbReference>
<name>A0AAE9Y8D9_9ACTN</name>
<dbReference type="GO" id="GO:0006508">
    <property type="term" value="P:proteolysis"/>
    <property type="evidence" value="ECO:0007669"/>
    <property type="project" value="UniProtKB-KW"/>
</dbReference>
<keyword evidence="2" id="KW-0479">Metal-binding</keyword>
<evidence type="ECO:0000256" key="4">
    <source>
        <dbReference type="ARBA" id="ARBA00022833"/>
    </source>
</evidence>
<accession>A0AAE9Y8D9</accession>